<sequence length="161" mass="16353">DAGEALDESVAFTPTVLAHRARESATSSPGSAGAGLAIRNAKPPPSSTRHLRTISFPAVGGETSSPAVHERGESASGYASDIVGPAMGNSPRYTQGRPDPLVFATPGSVGRAGQLHSGRESLDMQRPTERASPGTSTSPPSNAPRGQSGASPRADGTRRPS</sequence>
<feature type="non-terminal residue" evidence="1">
    <location>
        <position position="1"/>
    </location>
</feature>
<keyword evidence="2" id="KW-1185">Reference proteome</keyword>
<name>A0ACA9R224_9GLOM</name>
<accession>A0ACA9R224</accession>
<protein>
    <submittedName>
        <fullName evidence="1">13460_t:CDS:1</fullName>
    </submittedName>
</protein>
<evidence type="ECO:0000313" key="2">
    <source>
        <dbReference type="Proteomes" id="UP000789525"/>
    </source>
</evidence>
<gene>
    <name evidence="1" type="ORF">ACOLOM_LOCUS13947</name>
</gene>
<evidence type="ECO:0000313" key="1">
    <source>
        <dbReference type="EMBL" id="CAG8773437.1"/>
    </source>
</evidence>
<feature type="non-terminal residue" evidence="1">
    <location>
        <position position="161"/>
    </location>
</feature>
<comment type="caution">
    <text evidence="1">The sequence shown here is derived from an EMBL/GenBank/DDBJ whole genome shotgun (WGS) entry which is preliminary data.</text>
</comment>
<organism evidence="1 2">
    <name type="scientific">Acaulospora colombiana</name>
    <dbReference type="NCBI Taxonomy" id="27376"/>
    <lineage>
        <taxon>Eukaryota</taxon>
        <taxon>Fungi</taxon>
        <taxon>Fungi incertae sedis</taxon>
        <taxon>Mucoromycota</taxon>
        <taxon>Glomeromycotina</taxon>
        <taxon>Glomeromycetes</taxon>
        <taxon>Diversisporales</taxon>
        <taxon>Acaulosporaceae</taxon>
        <taxon>Acaulospora</taxon>
    </lineage>
</organism>
<dbReference type="Proteomes" id="UP000789525">
    <property type="component" value="Unassembled WGS sequence"/>
</dbReference>
<proteinExistence type="predicted"/>
<reference evidence="1" key="1">
    <citation type="submission" date="2021-06" db="EMBL/GenBank/DDBJ databases">
        <authorList>
            <person name="Kallberg Y."/>
            <person name="Tangrot J."/>
            <person name="Rosling A."/>
        </authorList>
    </citation>
    <scope>NUCLEOTIDE SEQUENCE</scope>
    <source>
        <strain evidence="1">CL356</strain>
    </source>
</reference>
<dbReference type="EMBL" id="CAJVPT010066448">
    <property type="protein sequence ID" value="CAG8773437.1"/>
    <property type="molecule type" value="Genomic_DNA"/>
</dbReference>